<dbReference type="PANTHER" id="PTHR37306:SF1">
    <property type="entry name" value="COLICIN V PRODUCTION PROTEIN"/>
    <property type="match status" value="1"/>
</dbReference>
<feature type="transmembrane region" description="Helical" evidence="5">
    <location>
        <begin position="58"/>
        <end position="82"/>
    </location>
</feature>
<gene>
    <name evidence="6" type="ORF">H8S08_02170</name>
</gene>
<organism evidence="6 7">
    <name type="scientific">Alistipes hominis</name>
    <dbReference type="NCBI Taxonomy" id="2763015"/>
    <lineage>
        <taxon>Bacteria</taxon>
        <taxon>Pseudomonadati</taxon>
        <taxon>Bacteroidota</taxon>
        <taxon>Bacteroidia</taxon>
        <taxon>Bacteroidales</taxon>
        <taxon>Rikenellaceae</taxon>
        <taxon>Alistipes</taxon>
    </lineage>
</organism>
<dbReference type="Pfam" id="PF02674">
    <property type="entry name" value="Colicin_V"/>
    <property type="match status" value="1"/>
</dbReference>
<proteinExistence type="predicted"/>
<keyword evidence="7" id="KW-1185">Reference proteome</keyword>
<evidence type="ECO:0000313" key="6">
    <source>
        <dbReference type="EMBL" id="MBC5615829.1"/>
    </source>
</evidence>
<comment type="subcellular location">
    <subcellularLocation>
        <location evidence="1">Membrane</location>
        <topology evidence="1">Multi-pass membrane protein</topology>
    </subcellularLocation>
</comment>
<dbReference type="InterPro" id="IPR003825">
    <property type="entry name" value="Colicin-V_CvpA"/>
</dbReference>
<protein>
    <submittedName>
        <fullName evidence="6">CvpA family protein</fullName>
    </submittedName>
</protein>
<keyword evidence="4 5" id="KW-0472">Membrane</keyword>
<evidence type="ECO:0000256" key="3">
    <source>
        <dbReference type="ARBA" id="ARBA00022989"/>
    </source>
</evidence>
<reference evidence="6 7" key="1">
    <citation type="submission" date="2020-08" db="EMBL/GenBank/DDBJ databases">
        <title>Genome public.</title>
        <authorList>
            <person name="Liu C."/>
            <person name="Sun Q."/>
        </authorList>
    </citation>
    <scope>NUCLEOTIDE SEQUENCE [LARGE SCALE GENOMIC DNA]</scope>
    <source>
        <strain evidence="6 7">New-7</strain>
    </source>
</reference>
<name>A0ABR7CJR1_9BACT</name>
<evidence type="ECO:0000256" key="2">
    <source>
        <dbReference type="ARBA" id="ARBA00022692"/>
    </source>
</evidence>
<feature type="transmembrane region" description="Helical" evidence="5">
    <location>
        <begin position="94"/>
        <end position="118"/>
    </location>
</feature>
<dbReference type="PANTHER" id="PTHR37306">
    <property type="entry name" value="COLICIN V PRODUCTION PROTEIN"/>
    <property type="match status" value="1"/>
</dbReference>
<dbReference type="EMBL" id="JACOOK010000001">
    <property type="protein sequence ID" value="MBC5615829.1"/>
    <property type="molecule type" value="Genomic_DNA"/>
</dbReference>
<evidence type="ECO:0000256" key="4">
    <source>
        <dbReference type="ARBA" id="ARBA00023136"/>
    </source>
</evidence>
<dbReference type="Proteomes" id="UP000636891">
    <property type="component" value="Unassembled WGS sequence"/>
</dbReference>
<keyword evidence="2 5" id="KW-0812">Transmembrane</keyword>
<accession>A0ABR7CJR1</accession>
<evidence type="ECO:0000256" key="1">
    <source>
        <dbReference type="ARBA" id="ARBA00004141"/>
    </source>
</evidence>
<evidence type="ECO:0000256" key="5">
    <source>
        <dbReference type="SAM" id="Phobius"/>
    </source>
</evidence>
<feature type="transmembrane region" description="Helical" evidence="5">
    <location>
        <begin position="24"/>
        <end position="42"/>
    </location>
</feature>
<keyword evidence="3 5" id="KW-1133">Transmembrane helix</keyword>
<sequence>MNGFDIILGIPLLYAAYRGFREGIIVQLGGIAGLFIGVYFAFRHSSAVGQWLHTDPPIAAAVGFVVILLAVLLVMALLGHLIKGIFKLAGLGPIDAIGGILLGVFKMAVILSLLLYAFETVNSTTRWVENDRYTEAALYKPVRSTTALLFPYLDLMKNKITGNND</sequence>
<dbReference type="RefSeq" id="WP_101571165.1">
    <property type="nucleotide sequence ID" value="NZ_JACOOK010000001.1"/>
</dbReference>
<evidence type="ECO:0000313" key="7">
    <source>
        <dbReference type="Proteomes" id="UP000636891"/>
    </source>
</evidence>
<comment type="caution">
    <text evidence="6">The sequence shown here is derived from an EMBL/GenBank/DDBJ whole genome shotgun (WGS) entry which is preliminary data.</text>
</comment>